<dbReference type="EMBL" id="CP003235">
    <property type="protein sequence ID" value="AFC31007.1"/>
    <property type="molecule type" value="Genomic_DNA"/>
</dbReference>
<dbReference type="Pfam" id="PF03629">
    <property type="entry name" value="SASA"/>
    <property type="match status" value="1"/>
</dbReference>
<sequence length="197" mass="22168">MVSAFAMEYTPITNRMMIGVSCSKGGTSINLWQPDGAFLNDAISRYHTAASWLTDNGYTIKHKFMVWCQGETDADHGMAGEEYRTKLKRMIDAMVSAGLERCYIVRIGCHRDHPTLYDEIMLAQTDLCRTYSNAVLVSTRFASMAAEGLMKDPFHYTQKGYNITGADAGRNTALHITLNQEPQLYDPKSQSLYLSRK</sequence>
<protein>
    <recommendedName>
        <fullName evidence="2">Sialate O-acetylesterase domain-containing protein</fullName>
    </recommendedName>
</protein>
<dbReference type="SUPFAM" id="SSF52266">
    <property type="entry name" value="SGNH hydrolase"/>
    <property type="match status" value="1"/>
</dbReference>
<evidence type="ECO:0000313" key="3">
    <source>
        <dbReference type="EMBL" id="AFC31007.1"/>
    </source>
</evidence>
<accession>H6NMW7</accession>
<dbReference type="InterPro" id="IPR005181">
    <property type="entry name" value="SASA"/>
</dbReference>
<evidence type="ECO:0000256" key="1">
    <source>
        <dbReference type="ARBA" id="ARBA00022801"/>
    </source>
</evidence>
<dbReference type="STRING" id="1116391.PM3016_4235"/>
<dbReference type="InterPro" id="IPR052940">
    <property type="entry name" value="Carb_Esterase_6"/>
</dbReference>
<proteinExistence type="predicted"/>
<feature type="domain" description="Sialate O-acetylesterase" evidence="2">
    <location>
        <begin position="4"/>
        <end position="164"/>
    </location>
</feature>
<dbReference type="RefSeq" id="WP_014370825.1">
    <property type="nucleotide sequence ID" value="NC_016935.1"/>
</dbReference>
<dbReference type="PANTHER" id="PTHR31988:SF19">
    <property type="entry name" value="9-O-ACETYL-N-ACETYLNEURAMINIC ACID DEACETYLASE-RELATED"/>
    <property type="match status" value="1"/>
</dbReference>
<dbReference type="AlphaFoldDB" id="H6NMW7"/>
<gene>
    <name evidence="3" type="ORF">PM3016_4235</name>
</gene>
<keyword evidence="4" id="KW-1185">Reference proteome</keyword>
<evidence type="ECO:0000313" key="4">
    <source>
        <dbReference type="Proteomes" id="UP000007523"/>
    </source>
</evidence>
<dbReference type="KEGG" id="pmq:PM3016_4235"/>
<dbReference type="GO" id="GO:0016787">
    <property type="term" value="F:hydrolase activity"/>
    <property type="evidence" value="ECO:0007669"/>
    <property type="project" value="UniProtKB-KW"/>
</dbReference>
<dbReference type="Gene3D" id="3.40.50.1110">
    <property type="entry name" value="SGNH hydrolase"/>
    <property type="match status" value="1"/>
</dbReference>
<dbReference type="Proteomes" id="UP000007523">
    <property type="component" value="Chromosome"/>
</dbReference>
<dbReference type="HOGENOM" id="CLU_093408_0_0_9"/>
<dbReference type="PANTHER" id="PTHR31988">
    <property type="entry name" value="ESTERASE, PUTATIVE (DUF303)-RELATED"/>
    <property type="match status" value="1"/>
</dbReference>
<reference evidence="3 4" key="1">
    <citation type="journal article" date="2012" name="J. Bacteriol.">
        <title>Complete Genome Sequence of Paenibacillus mucilaginosus 3016, a Bacterium Functional as Microbial Fertilizer.</title>
        <authorList>
            <person name="Ma M."/>
            <person name="Wang Z."/>
            <person name="Li L."/>
            <person name="Jiang X."/>
            <person name="Guan D."/>
            <person name="Cao F."/>
            <person name="Chen H."/>
            <person name="Wang X."/>
            <person name="Shen D."/>
            <person name="Du B."/>
            <person name="Li J."/>
        </authorList>
    </citation>
    <scope>NUCLEOTIDE SEQUENCE [LARGE SCALE GENOMIC DNA]</scope>
    <source>
        <strain evidence="3 4">3016</strain>
    </source>
</reference>
<organism evidence="3 4">
    <name type="scientific">Paenibacillus mucilaginosus 3016</name>
    <dbReference type="NCBI Taxonomy" id="1116391"/>
    <lineage>
        <taxon>Bacteria</taxon>
        <taxon>Bacillati</taxon>
        <taxon>Bacillota</taxon>
        <taxon>Bacilli</taxon>
        <taxon>Bacillales</taxon>
        <taxon>Paenibacillaceae</taxon>
        <taxon>Paenibacillus</taxon>
    </lineage>
</organism>
<dbReference type="InterPro" id="IPR036514">
    <property type="entry name" value="SGNH_hydro_sf"/>
</dbReference>
<evidence type="ECO:0000259" key="2">
    <source>
        <dbReference type="Pfam" id="PF03629"/>
    </source>
</evidence>
<name>H6NMW7_9BACL</name>
<keyword evidence="1" id="KW-0378">Hydrolase</keyword>